<dbReference type="InterPro" id="IPR042566">
    <property type="entry name" value="L1_C"/>
</dbReference>
<evidence type="ECO:0000313" key="3">
    <source>
        <dbReference type="Proteomes" id="UP001066276"/>
    </source>
</evidence>
<feature type="compositionally biased region" description="Low complexity" evidence="1">
    <location>
        <begin position="346"/>
        <end position="355"/>
    </location>
</feature>
<evidence type="ECO:0000256" key="1">
    <source>
        <dbReference type="SAM" id="MobiDB-lite"/>
    </source>
</evidence>
<evidence type="ECO:0000313" key="2">
    <source>
        <dbReference type="EMBL" id="KAJ1172857.1"/>
    </source>
</evidence>
<organism evidence="2 3">
    <name type="scientific">Pleurodeles waltl</name>
    <name type="common">Iberian ribbed newt</name>
    <dbReference type="NCBI Taxonomy" id="8319"/>
    <lineage>
        <taxon>Eukaryota</taxon>
        <taxon>Metazoa</taxon>
        <taxon>Chordata</taxon>
        <taxon>Craniata</taxon>
        <taxon>Vertebrata</taxon>
        <taxon>Euteleostomi</taxon>
        <taxon>Amphibia</taxon>
        <taxon>Batrachia</taxon>
        <taxon>Caudata</taxon>
        <taxon>Salamandroidea</taxon>
        <taxon>Salamandridae</taxon>
        <taxon>Pleurodelinae</taxon>
        <taxon>Pleurodeles</taxon>
    </lineage>
</organism>
<feature type="region of interest" description="Disordered" evidence="1">
    <location>
        <begin position="1"/>
        <end position="23"/>
    </location>
</feature>
<keyword evidence="3" id="KW-1185">Reference proteome</keyword>
<proteinExistence type="predicted"/>
<sequence length="374" mass="43001">MAGKSKSAKNQERTAPGPVPNDQQQILTLQSLESTLQSHSVQFKKVLQAIMDIKSSLELKIDTVSQDLNLLRVDHRNLTERVKTMDDTLSKTSPMVSDKQKQIQRLDAEVKMLWRRAEEAESRSRRNNIRFVVFPEHPPEQSSELTIEQWLIKEVLSWSPSKFFSVERAHRVQRRTPLPGQPPRPSIVRLLNYGDRDLILQQFCSKGPFRHEGSVVHAYPDFTQKVQKQRNSYMKIKQRLREHNIKYALLFPAKLRVISEERTHMFTSPEDTCTWMHAKGIAQTNEGVNEEEEWMSSTSRKRNKRRHKGQPTERQAAEERAKVLKETPLLIQNSFETLRSGPLAGSDSESASSDSTITDALRGPDVTPRTADEL</sequence>
<evidence type="ECO:0008006" key="4">
    <source>
        <dbReference type="Google" id="ProtNLM"/>
    </source>
</evidence>
<dbReference type="PANTHER" id="PTHR11505">
    <property type="entry name" value="L1 TRANSPOSABLE ELEMENT-RELATED"/>
    <property type="match status" value="1"/>
</dbReference>
<name>A0AAV7T8N9_PLEWA</name>
<reference evidence="2" key="1">
    <citation type="journal article" date="2022" name="bioRxiv">
        <title>Sequencing and chromosome-scale assembly of the giantPleurodeles waltlgenome.</title>
        <authorList>
            <person name="Brown T."/>
            <person name="Elewa A."/>
            <person name="Iarovenko S."/>
            <person name="Subramanian E."/>
            <person name="Araus A.J."/>
            <person name="Petzold A."/>
            <person name="Susuki M."/>
            <person name="Suzuki K.-i.T."/>
            <person name="Hayashi T."/>
            <person name="Toyoda A."/>
            <person name="Oliveira C."/>
            <person name="Osipova E."/>
            <person name="Leigh N.D."/>
            <person name="Simon A."/>
            <person name="Yun M.H."/>
        </authorList>
    </citation>
    <scope>NUCLEOTIDE SEQUENCE</scope>
    <source>
        <strain evidence="2">20211129_DDA</strain>
        <tissue evidence="2">Liver</tissue>
    </source>
</reference>
<dbReference type="Proteomes" id="UP001066276">
    <property type="component" value="Chromosome 4_1"/>
</dbReference>
<protein>
    <recommendedName>
        <fullName evidence="4">L1 transposable element RRM domain-containing protein</fullName>
    </recommendedName>
</protein>
<dbReference type="Gene3D" id="3.30.250.20">
    <property type="entry name" value="L1 transposable element, C-terminal domain"/>
    <property type="match status" value="1"/>
</dbReference>
<gene>
    <name evidence="2" type="ORF">NDU88_004699</name>
</gene>
<dbReference type="AlphaFoldDB" id="A0AAV7T8N9"/>
<accession>A0AAV7T8N9</accession>
<dbReference type="EMBL" id="JANPWB010000007">
    <property type="protein sequence ID" value="KAJ1172857.1"/>
    <property type="molecule type" value="Genomic_DNA"/>
</dbReference>
<comment type="caution">
    <text evidence="2">The sequence shown here is derived from an EMBL/GenBank/DDBJ whole genome shotgun (WGS) entry which is preliminary data.</text>
</comment>
<feature type="compositionally biased region" description="Basic and acidic residues" evidence="1">
    <location>
        <begin position="315"/>
        <end position="325"/>
    </location>
</feature>
<feature type="region of interest" description="Disordered" evidence="1">
    <location>
        <begin position="284"/>
        <end position="374"/>
    </location>
</feature>
<dbReference type="InterPro" id="IPR004244">
    <property type="entry name" value="Transposase_22"/>
</dbReference>
<feature type="compositionally biased region" description="Basic residues" evidence="1">
    <location>
        <begin position="299"/>
        <end position="309"/>
    </location>
</feature>